<reference evidence="2 3" key="1">
    <citation type="submission" date="2019-06" db="EMBL/GenBank/DDBJ databases">
        <title>Sequencing the genomes of 1000 actinobacteria strains.</title>
        <authorList>
            <person name="Klenk H.-P."/>
        </authorList>
    </citation>
    <scope>NUCLEOTIDE SEQUENCE [LARGE SCALE GENOMIC DNA]</scope>
    <source>
        <strain evidence="2 3">DSM 45928</strain>
    </source>
</reference>
<dbReference type="Gene3D" id="1.10.260.40">
    <property type="entry name" value="lambda repressor-like DNA-binding domains"/>
    <property type="match status" value="1"/>
</dbReference>
<dbReference type="Pfam" id="PF19054">
    <property type="entry name" value="DUF5753"/>
    <property type="match status" value="1"/>
</dbReference>
<evidence type="ECO:0000313" key="3">
    <source>
        <dbReference type="Proteomes" id="UP000317043"/>
    </source>
</evidence>
<dbReference type="RefSeq" id="WP_170183255.1">
    <property type="nucleotide sequence ID" value="NZ_JBHTGS010000001.1"/>
</dbReference>
<evidence type="ECO:0000313" key="2">
    <source>
        <dbReference type="EMBL" id="TQL76713.1"/>
    </source>
</evidence>
<dbReference type="GO" id="GO:0003677">
    <property type="term" value="F:DNA binding"/>
    <property type="evidence" value="ECO:0007669"/>
    <property type="project" value="InterPro"/>
</dbReference>
<sequence length="277" mass="30996">MARREPTMRAVWLGRELQQMRLGAGLSAKQIGNSIGRDQSTVSRMEDGRTPVSERVLDRFLEECGVVDPDRLADMHCIRRDAANSGWWDGYEGEVAGVLMDHTWVESKAEIARTFDLAHVPGLLQTPEYAHGVMSAVDPSADLDRWIELRMTRQHVLTKHQPMNLTAIIDHSVIRRQVSSPDVMRSQLDHLLKVTQLGNVDIRILPMDHYCGVTGAFEVFTLLSPYPRVGYIAGTAGDVCIEGHAVERLSVQFDRLLSASVNADDSLDLIVKERNDL</sequence>
<dbReference type="CDD" id="cd00093">
    <property type="entry name" value="HTH_XRE"/>
    <property type="match status" value="1"/>
</dbReference>
<dbReference type="Pfam" id="PF13560">
    <property type="entry name" value="HTH_31"/>
    <property type="match status" value="1"/>
</dbReference>
<dbReference type="SMART" id="SM00530">
    <property type="entry name" value="HTH_XRE"/>
    <property type="match status" value="1"/>
</dbReference>
<proteinExistence type="predicted"/>
<comment type="caution">
    <text evidence="2">The sequence shown here is derived from an EMBL/GenBank/DDBJ whole genome shotgun (WGS) entry which is preliminary data.</text>
</comment>
<dbReference type="SUPFAM" id="SSF47413">
    <property type="entry name" value="lambda repressor-like DNA-binding domains"/>
    <property type="match status" value="1"/>
</dbReference>
<dbReference type="EMBL" id="VFOW01000001">
    <property type="protein sequence ID" value="TQL76713.1"/>
    <property type="molecule type" value="Genomic_DNA"/>
</dbReference>
<dbReference type="InterPro" id="IPR010982">
    <property type="entry name" value="Lambda_DNA-bd_dom_sf"/>
</dbReference>
<keyword evidence="3" id="KW-1185">Reference proteome</keyword>
<gene>
    <name evidence="2" type="ORF">FB566_2248</name>
</gene>
<dbReference type="Proteomes" id="UP000317043">
    <property type="component" value="Unassembled WGS sequence"/>
</dbReference>
<dbReference type="PROSITE" id="PS50943">
    <property type="entry name" value="HTH_CROC1"/>
    <property type="match status" value="1"/>
</dbReference>
<dbReference type="AlphaFoldDB" id="A0A543AVV7"/>
<evidence type="ECO:0000259" key="1">
    <source>
        <dbReference type="PROSITE" id="PS50943"/>
    </source>
</evidence>
<dbReference type="InterPro" id="IPR001387">
    <property type="entry name" value="Cro/C1-type_HTH"/>
</dbReference>
<organism evidence="2 3">
    <name type="scientific">Stackebrandtia endophytica</name>
    <dbReference type="NCBI Taxonomy" id="1496996"/>
    <lineage>
        <taxon>Bacteria</taxon>
        <taxon>Bacillati</taxon>
        <taxon>Actinomycetota</taxon>
        <taxon>Actinomycetes</taxon>
        <taxon>Glycomycetales</taxon>
        <taxon>Glycomycetaceae</taxon>
        <taxon>Stackebrandtia</taxon>
    </lineage>
</organism>
<dbReference type="InterPro" id="IPR043917">
    <property type="entry name" value="DUF5753"/>
</dbReference>
<accession>A0A543AVV7</accession>
<dbReference type="InParanoid" id="A0A543AVV7"/>
<feature type="domain" description="HTH cro/C1-type" evidence="1">
    <location>
        <begin position="17"/>
        <end position="72"/>
    </location>
</feature>
<protein>
    <submittedName>
        <fullName evidence="2">Helix-turn-helix protein</fullName>
    </submittedName>
</protein>
<name>A0A543AVV7_9ACTN</name>